<dbReference type="SUPFAM" id="SSF47616">
    <property type="entry name" value="GST C-terminal domain-like"/>
    <property type="match status" value="1"/>
</dbReference>
<dbReference type="InterPro" id="IPR004045">
    <property type="entry name" value="Glutathione_S-Trfase_N"/>
</dbReference>
<keyword evidence="3" id="KW-0808">Transferase</keyword>
<feature type="domain" description="GST N-terminal" evidence="1">
    <location>
        <begin position="1"/>
        <end position="78"/>
    </location>
</feature>
<protein>
    <submittedName>
        <fullName evidence="3">Glutathione S-transferase</fullName>
        <ecNumber evidence="3">2.5.1.18</ecNumber>
    </submittedName>
</protein>
<dbReference type="PANTHER" id="PTHR44051">
    <property type="entry name" value="GLUTATHIONE S-TRANSFERASE-RELATED"/>
    <property type="match status" value="1"/>
</dbReference>
<sequence length="202" mass="21953">MRLIASLTSPYARKIRVLLHEKGLPFALIPDNPHEPANMVSQHNPLGKVPALIADDGRAWFDSPVIAEYLETLAAAPYFLPADRLAAVEVKQVEALADGITDAGVLVLLEARRPAAQQSEAWRARHWGKVEHGLAALDTAIAGRDWFVGSGMTLADIAVGCMWGWLNFRFPQADLASRYPALAAWGAMLLARPAFVQTQPPA</sequence>
<feature type="domain" description="GST C-terminal" evidence="2">
    <location>
        <begin position="83"/>
        <end position="202"/>
    </location>
</feature>
<comment type="caution">
    <text evidence="3">The sequence shown here is derived from an EMBL/GenBank/DDBJ whole genome shotgun (WGS) entry which is preliminary data.</text>
</comment>
<dbReference type="NCBIfam" id="NF007682">
    <property type="entry name" value="PRK10357.1"/>
    <property type="match status" value="1"/>
</dbReference>
<reference evidence="3 4" key="1">
    <citation type="submission" date="2020-08" db="EMBL/GenBank/DDBJ databases">
        <title>Genomic Encyclopedia of Type Strains, Phase IV (KMG-IV): sequencing the most valuable type-strain genomes for metagenomic binning, comparative biology and taxonomic classification.</title>
        <authorList>
            <person name="Goeker M."/>
        </authorList>
    </citation>
    <scope>NUCLEOTIDE SEQUENCE [LARGE SCALE GENOMIC DNA]</scope>
    <source>
        <strain evidence="3 4">DSM 106739</strain>
    </source>
</reference>
<dbReference type="PROSITE" id="PS50405">
    <property type="entry name" value="GST_CTER"/>
    <property type="match status" value="1"/>
</dbReference>
<dbReference type="RefSeq" id="WP_183635460.1">
    <property type="nucleotide sequence ID" value="NZ_BAABLE010000005.1"/>
</dbReference>
<evidence type="ECO:0000259" key="1">
    <source>
        <dbReference type="PROSITE" id="PS50404"/>
    </source>
</evidence>
<dbReference type="SFLD" id="SFLDG00358">
    <property type="entry name" value="Main_(cytGST)"/>
    <property type="match status" value="1"/>
</dbReference>
<dbReference type="PANTHER" id="PTHR44051:SF8">
    <property type="entry name" value="GLUTATHIONE S-TRANSFERASE GSTA"/>
    <property type="match status" value="1"/>
</dbReference>
<name>A0A840BQ45_9RHOO</name>
<dbReference type="InterPro" id="IPR040079">
    <property type="entry name" value="Glutathione_S-Trfase"/>
</dbReference>
<evidence type="ECO:0000259" key="2">
    <source>
        <dbReference type="PROSITE" id="PS50405"/>
    </source>
</evidence>
<dbReference type="CDD" id="cd03049">
    <property type="entry name" value="GST_N_3"/>
    <property type="match status" value="1"/>
</dbReference>
<dbReference type="PROSITE" id="PS50404">
    <property type="entry name" value="GST_NTER"/>
    <property type="match status" value="1"/>
</dbReference>
<dbReference type="InterPro" id="IPR036249">
    <property type="entry name" value="Thioredoxin-like_sf"/>
</dbReference>
<dbReference type="Proteomes" id="UP000561045">
    <property type="component" value="Unassembled WGS sequence"/>
</dbReference>
<evidence type="ECO:0000313" key="4">
    <source>
        <dbReference type="Proteomes" id="UP000561045"/>
    </source>
</evidence>
<dbReference type="GO" id="GO:0004364">
    <property type="term" value="F:glutathione transferase activity"/>
    <property type="evidence" value="ECO:0007669"/>
    <property type="project" value="UniProtKB-EC"/>
</dbReference>
<organism evidence="3 4">
    <name type="scientific">Niveibacterium umoris</name>
    <dbReference type="NCBI Taxonomy" id="1193620"/>
    <lineage>
        <taxon>Bacteria</taxon>
        <taxon>Pseudomonadati</taxon>
        <taxon>Pseudomonadota</taxon>
        <taxon>Betaproteobacteria</taxon>
        <taxon>Rhodocyclales</taxon>
        <taxon>Rhodocyclaceae</taxon>
        <taxon>Niveibacterium</taxon>
    </lineage>
</organism>
<evidence type="ECO:0000313" key="3">
    <source>
        <dbReference type="EMBL" id="MBB4013589.1"/>
    </source>
</evidence>
<dbReference type="InterPro" id="IPR010987">
    <property type="entry name" value="Glutathione-S-Trfase_C-like"/>
</dbReference>
<dbReference type="Pfam" id="PF13409">
    <property type="entry name" value="GST_N_2"/>
    <property type="match status" value="1"/>
</dbReference>
<dbReference type="Gene3D" id="1.20.1050.10">
    <property type="match status" value="1"/>
</dbReference>
<gene>
    <name evidence="3" type="ORF">GGR36_002935</name>
</gene>
<dbReference type="Pfam" id="PF13410">
    <property type="entry name" value="GST_C_2"/>
    <property type="match status" value="1"/>
</dbReference>
<dbReference type="InterPro" id="IPR036282">
    <property type="entry name" value="Glutathione-S-Trfase_C_sf"/>
</dbReference>
<dbReference type="CDD" id="cd03205">
    <property type="entry name" value="GST_C_6"/>
    <property type="match status" value="1"/>
</dbReference>
<dbReference type="EC" id="2.5.1.18" evidence="3"/>
<dbReference type="SFLD" id="SFLDS00019">
    <property type="entry name" value="Glutathione_Transferase_(cytos"/>
    <property type="match status" value="1"/>
</dbReference>
<dbReference type="Gene3D" id="3.40.30.10">
    <property type="entry name" value="Glutaredoxin"/>
    <property type="match status" value="1"/>
</dbReference>
<accession>A0A840BQ45</accession>
<dbReference type="AlphaFoldDB" id="A0A840BQ45"/>
<proteinExistence type="predicted"/>
<dbReference type="SUPFAM" id="SSF52833">
    <property type="entry name" value="Thioredoxin-like"/>
    <property type="match status" value="1"/>
</dbReference>
<keyword evidence="4" id="KW-1185">Reference proteome</keyword>
<dbReference type="EMBL" id="JACIET010000002">
    <property type="protein sequence ID" value="MBB4013589.1"/>
    <property type="molecule type" value="Genomic_DNA"/>
</dbReference>